<evidence type="ECO:0000313" key="1">
    <source>
        <dbReference type="EMBL" id="XCA34340.1"/>
    </source>
</evidence>
<dbReference type="EMBL" id="CP158587">
    <property type="protein sequence ID" value="XCA34340.1"/>
    <property type="molecule type" value="Genomic_DNA"/>
</dbReference>
<reference evidence="1" key="1">
    <citation type="submission" date="2024-06" db="EMBL/GenBank/DDBJ databases">
        <title>Genome assembly of the Oeneis chryxus ivallda.</title>
        <authorList>
            <person name="MacDonald Z."/>
            <person name="Shaffer H.B."/>
            <person name="Gillespie T."/>
            <person name="Marimuthu M.P.A."/>
            <person name="Nguyen O."/>
            <person name="Fairbairn C.W."/>
            <person name="Seligmann W.E."/>
            <person name="Escalona M."/>
            <person name="Miller C."/>
            <person name="Toffelmier E."/>
        </authorList>
    </citation>
    <scope>NUCLEOTIDE SEQUENCE</scope>
    <source>
        <strain evidence="1">CCGP_102_HBS-TG_Oc004</strain>
    </source>
</reference>
<name>A0AAU7YNI7_9RICK</name>
<gene>
    <name evidence="1" type="ORF">ABS861_02800</name>
</gene>
<organism evidence="1">
    <name type="scientific">Wolbachia endosymbiont of Oeneis ivallda</name>
    <dbReference type="NCBI Taxonomy" id="3171168"/>
    <lineage>
        <taxon>Bacteria</taxon>
        <taxon>Pseudomonadati</taxon>
        <taxon>Pseudomonadota</taxon>
        <taxon>Alphaproteobacteria</taxon>
        <taxon>Rickettsiales</taxon>
        <taxon>Anaplasmataceae</taxon>
        <taxon>Wolbachieae</taxon>
        <taxon>Wolbachia</taxon>
    </lineage>
</organism>
<sequence length="205" mass="23247">MLKKIKNFFQSIAGKILSVWNSIKNLWSSKPQKNSVTERVGDEFEQSNEESYQLHKKISARKDIIEKITNGKADFYAIQEDDSKRLVVHVSTKYIVKFMDWRTIRLTGPKITYGRFIAGNHNFSTFPITSIQLKKVSTNDLEGMKRILNLDSESIITIKAEVASPASKVPVSDSKVLSSETDKPNNLLGGNLSKEQIWSKIIVLQ</sequence>
<dbReference type="AlphaFoldDB" id="A0AAU7YNI7"/>
<accession>A0AAU7YNI7</accession>
<proteinExistence type="predicted"/>
<protein>
    <recommendedName>
        <fullName evidence="2">Phage related protein</fullName>
    </recommendedName>
</protein>
<evidence type="ECO:0008006" key="2">
    <source>
        <dbReference type="Google" id="ProtNLM"/>
    </source>
</evidence>